<proteinExistence type="inferred from homology"/>
<evidence type="ECO:0000256" key="1">
    <source>
        <dbReference type="ARBA" id="ARBA00005695"/>
    </source>
</evidence>
<gene>
    <name evidence="6" type="ORF">GQS65_15810</name>
</gene>
<dbReference type="GO" id="GO:1904680">
    <property type="term" value="F:peptide transmembrane transporter activity"/>
    <property type="evidence" value="ECO:0007669"/>
    <property type="project" value="TreeGrafter"/>
</dbReference>
<feature type="compositionally biased region" description="Low complexity" evidence="4">
    <location>
        <begin position="559"/>
        <end position="568"/>
    </location>
</feature>
<evidence type="ECO:0000256" key="4">
    <source>
        <dbReference type="SAM" id="MobiDB-lite"/>
    </source>
</evidence>
<feature type="region of interest" description="Disordered" evidence="4">
    <location>
        <begin position="23"/>
        <end position="72"/>
    </location>
</feature>
<protein>
    <submittedName>
        <fullName evidence="6">Peptide ABC transporter substrate-binding protein</fullName>
    </submittedName>
</protein>
<dbReference type="Proteomes" id="UP000451471">
    <property type="component" value="Unassembled WGS sequence"/>
</dbReference>
<evidence type="ECO:0000313" key="7">
    <source>
        <dbReference type="Proteomes" id="UP000451471"/>
    </source>
</evidence>
<sequence>MTGDNVDRRSFLKLAGGAAATASLAGCAGDGGGEGTDDGTGTGTDGGGGSTMTEGGDETETQTEQAEPETREEYLQRANQVLHDEAPWIFLNRQYSVYGKSNRIEWEARRDERIDAYEITPTEGSDVRITQSQLDSGLDPHDHRETPTDNIVLQSYEGLLSRDAEGNVTEALSNGYERVEDGRVRFMIREGVTFHSGEELTPADVAFSVNRIVQENIGGLVSPQSDQLAGVTSAEVVDGERAVDVVSEGGINPIVFSLFATYCDIVQQQWIEDNDSATINSDMNGTGPFQLDSYDQGVSVSYTRYEDYWREPAPAETLEITNAAESSTRVNQLLGGETDIIVNVPPQDAGRVQNSGDTSLSAVPSTRVIYNAMVYNAEPFDSVQFRQAMNYAIDLPSIIENILSGFADPTGQPTLEGFVGYNSDVGPYEQNVEQAQQLVEESGYSGAEITLHTPVGRYLRDLEIAQAVAGQIDELENVSASVEQREFGQLAEELLDGDISTGPSFYLIGWGNATFDASQTIIPLLTTDGALTSYSNEEVDGLIESAQSMGGSDGGSGGDSNSSGNSSE</sequence>
<dbReference type="PANTHER" id="PTHR30290:SF9">
    <property type="entry name" value="OLIGOPEPTIDE-BINDING PROTEIN APPA"/>
    <property type="match status" value="1"/>
</dbReference>
<name>A0A6B0GM51_9EURY</name>
<comment type="similarity">
    <text evidence="1">Belongs to the bacterial solute-binding protein 5 family.</text>
</comment>
<dbReference type="AlphaFoldDB" id="A0A6B0GM51"/>
<dbReference type="Gene3D" id="3.40.190.10">
    <property type="entry name" value="Periplasmic binding protein-like II"/>
    <property type="match status" value="1"/>
</dbReference>
<keyword evidence="3" id="KW-0732">Signal</keyword>
<dbReference type="InterPro" id="IPR000914">
    <property type="entry name" value="SBP_5_dom"/>
</dbReference>
<dbReference type="PANTHER" id="PTHR30290">
    <property type="entry name" value="PERIPLASMIC BINDING COMPONENT OF ABC TRANSPORTER"/>
    <property type="match status" value="1"/>
</dbReference>
<comment type="caution">
    <text evidence="6">The sequence shown here is derived from an EMBL/GenBank/DDBJ whole genome shotgun (WGS) entry which is preliminary data.</text>
</comment>
<dbReference type="InterPro" id="IPR006311">
    <property type="entry name" value="TAT_signal"/>
</dbReference>
<accession>A0A6B0GM51</accession>
<dbReference type="PROSITE" id="PS51318">
    <property type="entry name" value="TAT"/>
    <property type="match status" value="1"/>
</dbReference>
<feature type="region of interest" description="Disordered" evidence="4">
    <location>
        <begin position="542"/>
        <end position="568"/>
    </location>
</feature>
<feature type="compositionally biased region" description="Gly residues" evidence="4">
    <location>
        <begin position="28"/>
        <end position="50"/>
    </location>
</feature>
<dbReference type="RefSeq" id="WP_158205599.1">
    <property type="nucleotide sequence ID" value="NZ_WSZK01000028.1"/>
</dbReference>
<dbReference type="Gene3D" id="3.90.76.10">
    <property type="entry name" value="Dipeptide-binding Protein, Domain 1"/>
    <property type="match status" value="1"/>
</dbReference>
<evidence type="ECO:0000259" key="5">
    <source>
        <dbReference type="Pfam" id="PF00496"/>
    </source>
</evidence>
<dbReference type="GO" id="GO:0015833">
    <property type="term" value="P:peptide transport"/>
    <property type="evidence" value="ECO:0007669"/>
    <property type="project" value="TreeGrafter"/>
</dbReference>
<dbReference type="Pfam" id="PF00496">
    <property type="entry name" value="SBP_bac_5"/>
    <property type="match status" value="1"/>
</dbReference>
<evidence type="ECO:0000313" key="6">
    <source>
        <dbReference type="EMBL" id="MWG35932.1"/>
    </source>
</evidence>
<keyword evidence="7" id="KW-1185">Reference proteome</keyword>
<dbReference type="OrthoDB" id="194307at2157"/>
<evidence type="ECO:0000256" key="3">
    <source>
        <dbReference type="ARBA" id="ARBA00022729"/>
    </source>
</evidence>
<dbReference type="EMBL" id="WSZK01000028">
    <property type="protein sequence ID" value="MWG35932.1"/>
    <property type="molecule type" value="Genomic_DNA"/>
</dbReference>
<dbReference type="InterPro" id="IPR039424">
    <property type="entry name" value="SBP_5"/>
</dbReference>
<dbReference type="Gene3D" id="3.10.105.10">
    <property type="entry name" value="Dipeptide-binding Protein, Domain 3"/>
    <property type="match status" value="1"/>
</dbReference>
<feature type="domain" description="Solute-binding protein family 5" evidence="5">
    <location>
        <begin position="172"/>
        <end position="529"/>
    </location>
</feature>
<evidence type="ECO:0000256" key="2">
    <source>
        <dbReference type="ARBA" id="ARBA00022448"/>
    </source>
</evidence>
<reference evidence="6 7" key="1">
    <citation type="submission" date="2019-12" db="EMBL/GenBank/DDBJ databases">
        <title>Halocatena pleomorpha gen. nov. sp. nov., an extremely halophilic archaeon of family Halobacteriaceae isolated from saltpan soil.</title>
        <authorList>
            <person name="Pal Y."/>
            <person name="Verma A."/>
            <person name="Krishnamurthi S."/>
            <person name="Kumar P."/>
        </authorList>
    </citation>
    <scope>NUCLEOTIDE SEQUENCE [LARGE SCALE GENOMIC DNA]</scope>
    <source>
        <strain evidence="6 7">JCM 16495</strain>
    </source>
</reference>
<keyword evidence="2" id="KW-0813">Transport</keyword>
<organism evidence="6 7">
    <name type="scientific">Halomarina oriensis</name>
    <dbReference type="NCBI Taxonomy" id="671145"/>
    <lineage>
        <taxon>Archaea</taxon>
        <taxon>Methanobacteriati</taxon>
        <taxon>Methanobacteriota</taxon>
        <taxon>Stenosarchaea group</taxon>
        <taxon>Halobacteria</taxon>
        <taxon>Halobacteriales</taxon>
        <taxon>Natronomonadaceae</taxon>
        <taxon>Halomarina</taxon>
    </lineage>
</organism>
<dbReference type="SUPFAM" id="SSF53850">
    <property type="entry name" value="Periplasmic binding protein-like II"/>
    <property type="match status" value="1"/>
</dbReference>